<feature type="binding site" evidence="7">
    <location>
        <position position="48"/>
    </location>
    <ligand>
        <name>ATP</name>
        <dbReference type="ChEBI" id="CHEBI:30616"/>
    </ligand>
</feature>
<dbReference type="InterPro" id="IPR050660">
    <property type="entry name" value="NEK_Ser/Thr_kinase"/>
</dbReference>
<dbReference type="EMBL" id="RAWB01000544">
    <property type="protein sequence ID" value="RKH46642.1"/>
    <property type="molecule type" value="Genomic_DNA"/>
</dbReference>
<accession>A0A3A8P2L0</accession>
<evidence type="ECO:0000256" key="5">
    <source>
        <dbReference type="ARBA" id="ARBA00022777"/>
    </source>
</evidence>
<dbReference type="PANTHER" id="PTHR43671">
    <property type="entry name" value="SERINE/THREONINE-PROTEIN KINASE NEK"/>
    <property type="match status" value="1"/>
</dbReference>
<dbReference type="Gene3D" id="3.30.200.20">
    <property type="entry name" value="Phosphorylase Kinase, domain 1"/>
    <property type="match status" value="1"/>
</dbReference>
<evidence type="ECO:0000256" key="4">
    <source>
        <dbReference type="ARBA" id="ARBA00022741"/>
    </source>
</evidence>
<keyword evidence="3" id="KW-0808">Transferase</keyword>
<feature type="region of interest" description="Disordered" evidence="8">
    <location>
        <begin position="366"/>
        <end position="389"/>
    </location>
</feature>
<dbReference type="InterPro" id="IPR017441">
    <property type="entry name" value="Protein_kinase_ATP_BS"/>
</dbReference>
<reference evidence="11" key="1">
    <citation type="submission" date="2018-09" db="EMBL/GenBank/DDBJ databases">
        <authorList>
            <person name="Livingstone P.G."/>
            <person name="Whitworth D.E."/>
        </authorList>
    </citation>
    <scope>NUCLEOTIDE SEQUENCE [LARGE SCALE GENOMIC DNA]</scope>
    <source>
        <strain evidence="11">CA051B</strain>
    </source>
</reference>
<name>A0A3A8P2L0_9BACT</name>
<evidence type="ECO:0000259" key="9">
    <source>
        <dbReference type="PROSITE" id="PS50011"/>
    </source>
</evidence>
<dbReference type="InterPro" id="IPR000719">
    <property type="entry name" value="Prot_kinase_dom"/>
</dbReference>
<dbReference type="GO" id="GO:0005524">
    <property type="term" value="F:ATP binding"/>
    <property type="evidence" value="ECO:0007669"/>
    <property type="project" value="UniProtKB-UniRule"/>
</dbReference>
<dbReference type="InterPro" id="IPR008271">
    <property type="entry name" value="Ser/Thr_kinase_AS"/>
</dbReference>
<dbReference type="Gene3D" id="1.10.510.10">
    <property type="entry name" value="Transferase(Phosphotransferase) domain 1"/>
    <property type="match status" value="1"/>
</dbReference>
<evidence type="ECO:0000256" key="6">
    <source>
        <dbReference type="ARBA" id="ARBA00022840"/>
    </source>
</evidence>
<keyword evidence="10" id="KW-0723">Serine/threonine-protein kinase</keyword>
<evidence type="ECO:0000256" key="8">
    <source>
        <dbReference type="SAM" id="MobiDB-lite"/>
    </source>
</evidence>
<dbReference type="EC" id="2.7.11.1" evidence="2"/>
<dbReference type="InterPro" id="IPR011009">
    <property type="entry name" value="Kinase-like_dom_sf"/>
</dbReference>
<comment type="caution">
    <text evidence="10">The sequence shown here is derived from an EMBL/GenBank/DDBJ whole genome shotgun (WGS) entry which is preliminary data.</text>
</comment>
<comment type="similarity">
    <text evidence="1">Belongs to the protein kinase superfamily. NEK Ser/Thr protein kinase family. NIMA subfamily.</text>
</comment>
<dbReference type="PROSITE" id="PS00108">
    <property type="entry name" value="PROTEIN_KINASE_ST"/>
    <property type="match status" value="1"/>
</dbReference>
<dbReference type="AlphaFoldDB" id="A0A3A8P2L0"/>
<evidence type="ECO:0000256" key="3">
    <source>
        <dbReference type="ARBA" id="ARBA00022679"/>
    </source>
</evidence>
<proteinExistence type="inferred from homology"/>
<dbReference type="GO" id="GO:0004674">
    <property type="term" value="F:protein serine/threonine kinase activity"/>
    <property type="evidence" value="ECO:0007669"/>
    <property type="project" value="UniProtKB-KW"/>
</dbReference>
<dbReference type="PANTHER" id="PTHR43671:SF13">
    <property type="entry name" value="SERINE_THREONINE-PROTEIN KINASE NEK2"/>
    <property type="match status" value="1"/>
</dbReference>
<dbReference type="Pfam" id="PF00069">
    <property type="entry name" value="Pkinase"/>
    <property type="match status" value="1"/>
</dbReference>
<evidence type="ECO:0000256" key="7">
    <source>
        <dbReference type="PROSITE-ProRule" id="PRU10141"/>
    </source>
</evidence>
<gene>
    <name evidence="10" type="ORF">D7V93_34585</name>
</gene>
<dbReference type="PROSITE" id="PS50011">
    <property type="entry name" value="PROTEIN_KINASE_DOM"/>
    <property type="match status" value="1"/>
</dbReference>
<dbReference type="Proteomes" id="UP000272888">
    <property type="component" value="Unassembled WGS sequence"/>
</dbReference>
<evidence type="ECO:0000313" key="11">
    <source>
        <dbReference type="Proteomes" id="UP000272888"/>
    </source>
</evidence>
<evidence type="ECO:0000313" key="10">
    <source>
        <dbReference type="EMBL" id="RKH46642.1"/>
    </source>
</evidence>
<feature type="non-terminal residue" evidence="10">
    <location>
        <position position="389"/>
    </location>
</feature>
<keyword evidence="11" id="KW-1185">Reference proteome</keyword>
<organism evidence="10 11">
    <name type="scientific">Corallococcus llansteffanensis</name>
    <dbReference type="NCBI Taxonomy" id="2316731"/>
    <lineage>
        <taxon>Bacteria</taxon>
        <taxon>Pseudomonadati</taxon>
        <taxon>Myxococcota</taxon>
        <taxon>Myxococcia</taxon>
        <taxon>Myxococcales</taxon>
        <taxon>Cystobacterineae</taxon>
        <taxon>Myxococcaceae</taxon>
        <taxon>Corallococcus</taxon>
    </lineage>
</organism>
<keyword evidence="6 7" id="KW-0067">ATP-binding</keyword>
<dbReference type="RefSeq" id="WP_147451500.1">
    <property type="nucleotide sequence ID" value="NZ_RAWB01000544.1"/>
</dbReference>
<protein>
    <recommendedName>
        <fullName evidence="2">non-specific serine/threonine protein kinase</fullName>
        <ecNumber evidence="2">2.7.11.1</ecNumber>
    </recommendedName>
</protein>
<feature type="domain" description="Protein kinase" evidence="9">
    <location>
        <begin position="21"/>
        <end position="298"/>
    </location>
</feature>
<sequence>MTQALPHHPAYLIPGDEVDGWRVVERVGTGGFGAVYVVEKEGRRCAMKFSLRRPVSEDPARTDARLFQREVVILVQLSHLPNVVRLHACGRYPDPVEGHFYIVMDYVEGDTLSAWAERHSPTPREVARLFARLAAVLDEAHRSSIFHRDLKPENILVRRRDSEPVLLDFGAGDFSMAKPLTEGPLPPGTPHYRSPESLRFLRQNRNNPEARYAFKASDDLYSLGICLYEALTAKDPFQPGQERPRLNMEIELRVPPAPHELNPRVPAALGDVVRRLMSKSPHERHPTGEALRRELEELATMEDAAWDKPIHPPPVPRESVPVAVVEPSMPPPVPSTPIRRARWSRAAALVGATVLASAVVIPWVRGGASSPQEFPATAPERSPPPTVRT</sequence>
<keyword evidence="5 10" id="KW-0418">Kinase</keyword>
<dbReference type="SMART" id="SM00220">
    <property type="entry name" value="S_TKc"/>
    <property type="match status" value="1"/>
</dbReference>
<evidence type="ECO:0000256" key="1">
    <source>
        <dbReference type="ARBA" id="ARBA00010886"/>
    </source>
</evidence>
<dbReference type="CDD" id="cd14014">
    <property type="entry name" value="STKc_PknB_like"/>
    <property type="match status" value="1"/>
</dbReference>
<dbReference type="SUPFAM" id="SSF56112">
    <property type="entry name" value="Protein kinase-like (PK-like)"/>
    <property type="match status" value="1"/>
</dbReference>
<evidence type="ECO:0000256" key="2">
    <source>
        <dbReference type="ARBA" id="ARBA00012513"/>
    </source>
</evidence>
<keyword evidence="4 7" id="KW-0547">Nucleotide-binding</keyword>
<dbReference type="PROSITE" id="PS00107">
    <property type="entry name" value="PROTEIN_KINASE_ATP"/>
    <property type="match status" value="1"/>
</dbReference>